<dbReference type="InterPro" id="IPR052820">
    <property type="entry name" value="PhiA_domain"/>
</dbReference>
<name>A0AAD4GQL0_ASPNN</name>
<sequence>MKLLLPILSLLSLTTAVPSERRQSSTSTPDAFTLNIRWSNSPLKGPLNANAGSFWTGKPTSSFCPETVPGCKLANATSFLAQDGQLFLNTAVPGGQQVYISPQGQLTYTPPHSAAIPTGSLTNLVSWSGDSGDSFLNPFLTYWLCNTDADATSWSVWLEYTNGTTGSITNAGSDGVNACTRIALEAMPYRGAGAWEFS</sequence>
<evidence type="ECO:0000313" key="3">
    <source>
        <dbReference type="Proteomes" id="UP001194746"/>
    </source>
</evidence>
<reference evidence="2" key="2">
    <citation type="submission" date="2020-02" db="EMBL/GenBank/DDBJ databases">
        <authorList>
            <person name="Gilchrist C.L.M."/>
            <person name="Chooi Y.-H."/>
        </authorList>
    </citation>
    <scope>NUCLEOTIDE SEQUENCE</scope>
    <source>
        <strain evidence="2">MST-FP2251</strain>
    </source>
</reference>
<gene>
    <name evidence="2" type="ORF">FE257_001749</name>
</gene>
<feature type="chain" id="PRO_5042293868" description="IgE-binding protein" evidence="1">
    <location>
        <begin position="17"/>
        <end position="198"/>
    </location>
</feature>
<keyword evidence="3" id="KW-1185">Reference proteome</keyword>
<proteinExistence type="predicted"/>
<keyword evidence="1" id="KW-0732">Signal</keyword>
<organism evidence="2 3">
    <name type="scientific">Aspergillus nanangensis</name>
    <dbReference type="NCBI Taxonomy" id="2582783"/>
    <lineage>
        <taxon>Eukaryota</taxon>
        <taxon>Fungi</taxon>
        <taxon>Dikarya</taxon>
        <taxon>Ascomycota</taxon>
        <taxon>Pezizomycotina</taxon>
        <taxon>Eurotiomycetes</taxon>
        <taxon>Eurotiomycetidae</taxon>
        <taxon>Eurotiales</taxon>
        <taxon>Aspergillaceae</taxon>
        <taxon>Aspergillus</taxon>
        <taxon>Aspergillus subgen. Circumdati</taxon>
    </lineage>
</organism>
<evidence type="ECO:0000256" key="1">
    <source>
        <dbReference type="SAM" id="SignalP"/>
    </source>
</evidence>
<protein>
    <recommendedName>
        <fullName evidence="4">IgE-binding protein</fullName>
    </recommendedName>
</protein>
<accession>A0AAD4GQL0</accession>
<dbReference type="AlphaFoldDB" id="A0AAD4GQL0"/>
<evidence type="ECO:0008006" key="4">
    <source>
        <dbReference type="Google" id="ProtNLM"/>
    </source>
</evidence>
<dbReference type="PANTHER" id="PTHR42047">
    <property type="entry name" value="PROTEIN, PUTATIVE (AFU_ORTHOLOGUE AFUA_6G03560)-RELATED"/>
    <property type="match status" value="1"/>
</dbReference>
<dbReference type="Proteomes" id="UP001194746">
    <property type="component" value="Unassembled WGS sequence"/>
</dbReference>
<dbReference type="PANTHER" id="PTHR42047:SF1">
    <property type="entry name" value="PROTEIN, PUTATIVE (AFU_ORTHOLOGUE AFUA_6G03560)-RELATED"/>
    <property type="match status" value="1"/>
</dbReference>
<feature type="signal peptide" evidence="1">
    <location>
        <begin position="1"/>
        <end position="16"/>
    </location>
</feature>
<comment type="caution">
    <text evidence="2">The sequence shown here is derived from an EMBL/GenBank/DDBJ whole genome shotgun (WGS) entry which is preliminary data.</text>
</comment>
<dbReference type="EMBL" id="VCAU01000121">
    <property type="protein sequence ID" value="KAF9884488.1"/>
    <property type="molecule type" value="Genomic_DNA"/>
</dbReference>
<reference evidence="2" key="1">
    <citation type="journal article" date="2019" name="Beilstein J. Org. Chem.">
        <title>Nanangenines: drimane sesquiterpenoids as the dominant metabolite cohort of a novel Australian fungus, Aspergillus nanangensis.</title>
        <authorList>
            <person name="Lacey H.J."/>
            <person name="Gilchrist C.L.M."/>
            <person name="Crombie A."/>
            <person name="Kalaitzis J.A."/>
            <person name="Vuong D."/>
            <person name="Rutledge P.J."/>
            <person name="Turner P."/>
            <person name="Pitt J.I."/>
            <person name="Lacey E."/>
            <person name="Chooi Y.H."/>
            <person name="Piggott A.M."/>
        </authorList>
    </citation>
    <scope>NUCLEOTIDE SEQUENCE</scope>
    <source>
        <strain evidence="2">MST-FP2251</strain>
    </source>
</reference>
<evidence type="ECO:0000313" key="2">
    <source>
        <dbReference type="EMBL" id="KAF9884488.1"/>
    </source>
</evidence>